<gene>
    <name evidence="3" type="primary">iolB</name>
    <name evidence="3" type="ORF">CL176_02700</name>
</gene>
<dbReference type="InterPro" id="IPR024203">
    <property type="entry name" value="Deoxy-glucuronate_isom_IolB"/>
</dbReference>
<dbReference type="OrthoDB" id="9799936at2"/>
<dbReference type="Pfam" id="PF04962">
    <property type="entry name" value="KduI"/>
    <property type="match status" value="1"/>
</dbReference>
<dbReference type="Gene3D" id="2.60.120.10">
    <property type="entry name" value="Jelly Rolls"/>
    <property type="match status" value="2"/>
</dbReference>
<keyword evidence="4" id="KW-1185">Reference proteome</keyword>
<evidence type="ECO:0000256" key="2">
    <source>
        <dbReference type="NCBIfam" id="TIGR04378"/>
    </source>
</evidence>
<organism evidence="3 4">
    <name type="scientific">Suicoccus acidiformans</name>
    <dbReference type="NCBI Taxonomy" id="2036206"/>
    <lineage>
        <taxon>Bacteria</taxon>
        <taxon>Bacillati</taxon>
        <taxon>Bacillota</taxon>
        <taxon>Bacilli</taxon>
        <taxon>Lactobacillales</taxon>
        <taxon>Aerococcaceae</taxon>
        <taxon>Suicoccus</taxon>
    </lineage>
</organism>
<dbReference type="InterPro" id="IPR011051">
    <property type="entry name" value="RmlC_Cupin_sf"/>
</dbReference>
<dbReference type="Proteomes" id="UP000263232">
    <property type="component" value="Chromosome"/>
</dbReference>
<dbReference type="GO" id="GO:0102482">
    <property type="term" value="F:5-deoxy-D-glucuronate isomerase activity"/>
    <property type="evidence" value="ECO:0007669"/>
    <property type="project" value="UniProtKB-EC"/>
</dbReference>
<dbReference type="KEGG" id="abae:CL176_02700"/>
<dbReference type="GO" id="GO:0008880">
    <property type="term" value="F:glucuronate isomerase activity"/>
    <property type="evidence" value="ECO:0007669"/>
    <property type="project" value="InterPro"/>
</dbReference>
<dbReference type="NCBIfam" id="TIGR04378">
    <property type="entry name" value="myo_inos_iolB"/>
    <property type="match status" value="1"/>
</dbReference>
<dbReference type="RefSeq" id="WP_118989943.1">
    <property type="nucleotide sequence ID" value="NZ_CP023434.1"/>
</dbReference>
<evidence type="ECO:0000256" key="1">
    <source>
        <dbReference type="ARBA" id="ARBA00023235"/>
    </source>
</evidence>
<dbReference type="GO" id="GO:0019310">
    <property type="term" value="P:inositol catabolic process"/>
    <property type="evidence" value="ECO:0007669"/>
    <property type="project" value="UniProtKB-UniRule"/>
</dbReference>
<name>A0A347WIW5_9LACT</name>
<dbReference type="PANTHER" id="PTHR39193:SF1">
    <property type="entry name" value="5-DEOXY-GLUCURONATE ISOMERASE"/>
    <property type="match status" value="1"/>
</dbReference>
<dbReference type="EMBL" id="CP023434">
    <property type="protein sequence ID" value="AXY25022.1"/>
    <property type="molecule type" value="Genomic_DNA"/>
</dbReference>
<keyword evidence="1 3" id="KW-0413">Isomerase</keyword>
<dbReference type="AlphaFoldDB" id="A0A347WIW5"/>
<sequence>MTNVLYKKNKDLNADILVRQDVNTNNSPLEYTQIKVLEMEEGATFEETLEAWEACVVAQLGKVSVYAGEDSFENIGRREHVFEKNGTDSVYINDHQAFKVKAETDARIVIAYAPSDNKLPNRLIPAEDVPAEHRGKYSNKRTAFTILGDDDDLANSLLVVEVYTDSGNWSSYPPHKHDQDNLPEESFLEEIYYHEMDPEQGFVFQRIYTDDRSLDELNAVEHQDCVIVPAGYHPVAVPDGYDSYYLNVMAGPTRSWNFYNEPDHEWILNRD</sequence>
<proteinExistence type="predicted"/>
<dbReference type="PANTHER" id="PTHR39193">
    <property type="entry name" value="5-DEOXY-GLUCURONATE ISOMERASE"/>
    <property type="match status" value="1"/>
</dbReference>
<reference evidence="3 4" key="1">
    <citation type="submission" date="2017-09" db="EMBL/GenBank/DDBJ databases">
        <title>Complete genome sequence of Oxytococcus suis strain ZY16052.</title>
        <authorList>
            <person name="Li F."/>
        </authorList>
    </citation>
    <scope>NUCLEOTIDE SEQUENCE [LARGE SCALE GENOMIC DNA]</scope>
    <source>
        <strain evidence="3 4">ZY16052</strain>
    </source>
</reference>
<dbReference type="EC" id="5.3.1.30" evidence="2"/>
<dbReference type="InterPro" id="IPR014710">
    <property type="entry name" value="RmlC-like_jellyroll"/>
</dbReference>
<dbReference type="PIRSF" id="PIRSF036628">
    <property type="entry name" value="IolB"/>
    <property type="match status" value="1"/>
</dbReference>
<accession>A0A347WIW5</accession>
<dbReference type="SUPFAM" id="SSF51182">
    <property type="entry name" value="RmlC-like cupins"/>
    <property type="match status" value="1"/>
</dbReference>
<dbReference type="InterPro" id="IPR021120">
    <property type="entry name" value="KduI/IolB_isomerase"/>
</dbReference>
<evidence type="ECO:0000313" key="3">
    <source>
        <dbReference type="EMBL" id="AXY25022.1"/>
    </source>
</evidence>
<protein>
    <recommendedName>
        <fullName evidence="2">5-deoxy-glucuronate isomerase</fullName>
        <ecNumber evidence="2">5.3.1.30</ecNumber>
    </recommendedName>
</protein>
<evidence type="ECO:0000313" key="4">
    <source>
        <dbReference type="Proteomes" id="UP000263232"/>
    </source>
</evidence>